<dbReference type="InterPro" id="IPR011765">
    <property type="entry name" value="Pept_M16_N"/>
</dbReference>
<evidence type="ECO:0000313" key="10">
    <source>
        <dbReference type="Proteomes" id="UP000045051"/>
    </source>
</evidence>
<keyword evidence="6" id="KW-0732">Signal</keyword>
<feature type="signal peptide" evidence="6">
    <location>
        <begin position="1"/>
        <end position="22"/>
    </location>
</feature>
<dbReference type="PANTHER" id="PTHR43690:SF34">
    <property type="entry name" value="ZINC PROTEASE PQQL-LIKE"/>
    <property type="match status" value="1"/>
</dbReference>
<evidence type="ECO:0000259" key="8">
    <source>
        <dbReference type="Pfam" id="PF05193"/>
    </source>
</evidence>
<proteinExistence type="inferred from homology"/>
<accession>A0A0B7HYJ5</accession>
<evidence type="ECO:0000256" key="6">
    <source>
        <dbReference type="SAM" id="SignalP"/>
    </source>
</evidence>
<evidence type="ECO:0000256" key="4">
    <source>
        <dbReference type="ARBA" id="ARBA00022833"/>
    </source>
</evidence>
<dbReference type="EMBL" id="CDOI01000090">
    <property type="protein sequence ID" value="CEN44500.1"/>
    <property type="molecule type" value="Genomic_DNA"/>
</dbReference>
<dbReference type="EC" id="3.4.24.-" evidence="9"/>
<dbReference type="Gene3D" id="3.30.830.10">
    <property type="entry name" value="Metalloenzyme, LuxS/M16 peptidase-like"/>
    <property type="match status" value="4"/>
</dbReference>
<dbReference type="GO" id="GO:0008237">
    <property type="term" value="F:metallopeptidase activity"/>
    <property type="evidence" value="ECO:0007669"/>
    <property type="project" value="UniProtKB-KW"/>
</dbReference>
<dbReference type="GO" id="GO:0046872">
    <property type="term" value="F:metal ion binding"/>
    <property type="evidence" value="ECO:0007669"/>
    <property type="project" value="InterPro"/>
</dbReference>
<feature type="chain" id="PRO_5002132729" evidence="6">
    <location>
        <begin position="23"/>
        <end position="947"/>
    </location>
</feature>
<dbReference type="Pfam" id="PF00675">
    <property type="entry name" value="Peptidase_M16"/>
    <property type="match status" value="1"/>
</dbReference>
<evidence type="ECO:0000256" key="3">
    <source>
        <dbReference type="ARBA" id="ARBA00022801"/>
    </source>
</evidence>
<evidence type="ECO:0000259" key="7">
    <source>
        <dbReference type="Pfam" id="PF00675"/>
    </source>
</evidence>
<keyword evidence="3 9" id="KW-0378">Hydrolase</keyword>
<protein>
    <submittedName>
        <fullName evidence="9">Peptidase M16 inactive domain protein</fullName>
        <ecNumber evidence="9">3.4.24.-</ecNumber>
    </submittedName>
</protein>
<dbReference type="InterPro" id="IPR050626">
    <property type="entry name" value="Peptidase_M16"/>
</dbReference>
<gene>
    <name evidence="9" type="ORF">CCAND38_180063</name>
</gene>
<keyword evidence="5" id="KW-0482">Metalloprotease</keyword>
<dbReference type="InterPro" id="IPR011249">
    <property type="entry name" value="Metalloenz_LuxS/M16"/>
</dbReference>
<name>A0A0B7HYJ5_9FLAO</name>
<dbReference type="PANTHER" id="PTHR43690">
    <property type="entry name" value="NARDILYSIN"/>
    <property type="match status" value="1"/>
</dbReference>
<feature type="domain" description="Peptidase M16 N-terminal" evidence="7">
    <location>
        <begin position="64"/>
        <end position="183"/>
    </location>
</feature>
<evidence type="ECO:0000256" key="5">
    <source>
        <dbReference type="ARBA" id="ARBA00023049"/>
    </source>
</evidence>
<dbReference type="RefSeq" id="WP_042343691.1">
    <property type="nucleotide sequence ID" value="NZ_CDOI01000090.1"/>
</dbReference>
<sequence>MKIIRGLAVALLLPALLQTTMATTKLEEQHISVKDSVSFKKPLPFDNEVKVGKLPNGFQYFIRKNVEPKNRVTMYLAVKVGSILETESQLGLAHFLEHMNFNGLKHFPKNELVNYLQKVGVRFGSDLNAYTGFDQTVYQLPIPSDDPEILKNGLQVMRDWAQDALLTAEEIDKERGVVLEEMRGGRGAMQRMRDKFFPLMFNNSRYANRLPIGTEPIITNFPYEELRKFHRDWYRPDLQSIIIVGDIDVNQIENEVKRLFSDMKVHPNAPKREEYQVPFLNKNQFLTVTDPEMTAIVTQMFIKHPKTNIKTEGDYRKSLLKAVYSRMINNRLSELRQSANPPFLSGTISISDFLANMQTFGASMVSKPNEYEVGFKAILRELERVQRFGFTQTELDRAIASISKGNETAYIERDKKKSDEYVNRYLNYFLEDAPALSNEDSYNITKRLLPTLTLKEVVALTKEYYTDVNRDIIILAPDSQKNSLPTEAQINQWIAEVEAEKVTAYEDKVSDLPLLAKQPVKGSIVAEKNLTKVAAKELTLSNGVKVVLKPTTFKNDQILINAFSPGGTNMYADKDYHSSSYASSLVGQSGVGQMNAIELKKYLTGKNVHVGTYIGEREEGVSAFSDKEGLKTTFELIYGYFTEPRIDEDIFQGTLANVISGMSNRENDPNFVFRRDITNKLYKGNIRRVPNTEEDIKSISKDRALNIYKDRFADASDFVFVIVGSFDEKDIRPLLEEYIASLPSLKRNEKTPDLGIYEPKKGFNLVTNKGKEEKALANLRYYGDFKYDVQEVLNMQALQSVLTIKLIERLREDEGGVYGTGARINTSKYPKGRYNVSITIGTGTEKYRHLINLALEEVEKIKKNGPSQADLDKFKIEVQRQNELMVKENGFWQGLLSGAYRNQQPIETPEEILKRLDKVNIKSVQKVAQKYLKKDQLFEFILLPDAK</sequence>
<dbReference type="GO" id="GO:0006508">
    <property type="term" value="P:proteolysis"/>
    <property type="evidence" value="ECO:0007669"/>
    <property type="project" value="UniProtKB-KW"/>
</dbReference>
<keyword evidence="10" id="KW-1185">Reference proteome</keyword>
<feature type="domain" description="Peptidase M16 C-terminal" evidence="8">
    <location>
        <begin position="699"/>
        <end position="875"/>
    </location>
</feature>
<dbReference type="InterPro" id="IPR007863">
    <property type="entry name" value="Peptidase_M16_C"/>
</dbReference>
<keyword evidence="2" id="KW-0645">Protease</keyword>
<evidence type="ECO:0000256" key="1">
    <source>
        <dbReference type="ARBA" id="ARBA00007261"/>
    </source>
</evidence>
<organism evidence="9 10">
    <name type="scientific">Capnocytophaga canis</name>
    <dbReference type="NCBI Taxonomy" id="1848903"/>
    <lineage>
        <taxon>Bacteria</taxon>
        <taxon>Pseudomonadati</taxon>
        <taxon>Bacteroidota</taxon>
        <taxon>Flavobacteriia</taxon>
        <taxon>Flavobacteriales</taxon>
        <taxon>Flavobacteriaceae</taxon>
        <taxon>Capnocytophaga</taxon>
    </lineage>
</organism>
<evidence type="ECO:0000313" key="9">
    <source>
        <dbReference type="EMBL" id="CEN44500.1"/>
    </source>
</evidence>
<reference evidence="9 10" key="1">
    <citation type="submission" date="2015-01" db="EMBL/GenBank/DDBJ databases">
        <authorList>
            <person name="Xiang T."/>
            <person name="Song Y."/>
            <person name="Huang L."/>
            <person name="Wang B."/>
            <person name="Wu P."/>
        </authorList>
    </citation>
    <scope>NUCLEOTIDE SEQUENCE [LARGE SCALE GENOMIC DNA]</scope>
    <source>
        <strain evidence="9 10">CcD38</strain>
    </source>
</reference>
<comment type="similarity">
    <text evidence="1">Belongs to the peptidase M16 family.</text>
</comment>
<dbReference type="Pfam" id="PF05193">
    <property type="entry name" value="Peptidase_M16_C"/>
    <property type="match status" value="2"/>
</dbReference>
<dbReference type="Proteomes" id="UP000045051">
    <property type="component" value="Unassembled WGS sequence"/>
</dbReference>
<dbReference type="AlphaFoldDB" id="A0A0B7HYJ5"/>
<dbReference type="SUPFAM" id="SSF63411">
    <property type="entry name" value="LuxS/MPP-like metallohydrolase"/>
    <property type="match status" value="4"/>
</dbReference>
<feature type="domain" description="Peptidase M16 C-terminal" evidence="8">
    <location>
        <begin position="221"/>
        <end position="400"/>
    </location>
</feature>
<keyword evidence="4" id="KW-0862">Zinc</keyword>
<evidence type="ECO:0000256" key="2">
    <source>
        <dbReference type="ARBA" id="ARBA00022670"/>
    </source>
</evidence>